<organism evidence="2 3">
    <name type="scientific">Austropuccinia psidii MF-1</name>
    <dbReference type="NCBI Taxonomy" id="1389203"/>
    <lineage>
        <taxon>Eukaryota</taxon>
        <taxon>Fungi</taxon>
        <taxon>Dikarya</taxon>
        <taxon>Basidiomycota</taxon>
        <taxon>Pucciniomycotina</taxon>
        <taxon>Pucciniomycetes</taxon>
        <taxon>Pucciniales</taxon>
        <taxon>Sphaerophragmiaceae</taxon>
        <taxon>Austropuccinia</taxon>
    </lineage>
</organism>
<protein>
    <recommendedName>
        <fullName evidence="4">FLZ-type domain-containing protein</fullName>
    </recommendedName>
</protein>
<sequence length="165" mass="18393">MFLNPSSNPPISSHPPVKHETFDSKQLADRLLSPDWSNLNPPRPQHSLLRDASPYAHMPQSWSLSKDKNSLNTNPSLMISSEVTLAVHSDLPSLLGIHIPPKTCSCLDFPVIDLNSNSSKLAIDQLIESSSENNSPPKFATQYCKCCCKQLDVYDYFEVSHNCQL</sequence>
<gene>
    <name evidence="2" type="ORF">O181_118105</name>
</gene>
<name>A0A9Q3PZ18_9BASI</name>
<dbReference type="AlphaFoldDB" id="A0A9Q3PZ18"/>
<accession>A0A9Q3PZ18</accession>
<feature type="compositionally biased region" description="Low complexity" evidence="1">
    <location>
        <begin position="1"/>
        <end position="15"/>
    </location>
</feature>
<proteinExistence type="predicted"/>
<evidence type="ECO:0008006" key="4">
    <source>
        <dbReference type="Google" id="ProtNLM"/>
    </source>
</evidence>
<evidence type="ECO:0000256" key="1">
    <source>
        <dbReference type="SAM" id="MobiDB-lite"/>
    </source>
</evidence>
<reference evidence="2" key="1">
    <citation type="submission" date="2021-03" db="EMBL/GenBank/DDBJ databases">
        <title>Draft genome sequence of rust myrtle Austropuccinia psidii MF-1, a brazilian biotype.</title>
        <authorList>
            <person name="Quecine M.C."/>
            <person name="Pachon D.M.R."/>
            <person name="Bonatelli M.L."/>
            <person name="Correr F.H."/>
            <person name="Franceschini L.M."/>
            <person name="Leite T.F."/>
            <person name="Margarido G.R.A."/>
            <person name="Almeida C.A."/>
            <person name="Ferrarezi J.A."/>
            <person name="Labate C.A."/>
        </authorList>
    </citation>
    <scope>NUCLEOTIDE SEQUENCE</scope>
    <source>
        <strain evidence="2">MF-1</strain>
    </source>
</reference>
<feature type="region of interest" description="Disordered" evidence="1">
    <location>
        <begin position="1"/>
        <end position="24"/>
    </location>
</feature>
<comment type="caution">
    <text evidence="2">The sequence shown here is derived from an EMBL/GenBank/DDBJ whole genome shotgun (WGS) entry which is preliminary data.</text>
</comment>
<dbReference type="Proteomes" id="UP000765509">
    <property type="component" value="Unassembled WGS sequence"/>
</dbReference>
<dbReference type="EMBL" id="AVOT02102692">
    <property type="protein sequence ID" value="MBW0578390.1"/>
    <property type="molecule type" value="Genomic_DNA"/>
</dbReference>
<evidence type="ECO:0000313" key="3">
    <source>
        <dbReference type="Proteomes" id="UP000765509"/>
    </source>
</evidence>
<keyword evidence="3" id="KW-1185">Reference proteome</keyword>
<evidence type="ECO:0000313" key="2">
    <source>
        <dbReference type="EMBL" id="MBW0578390.1"/>
    </source>
</evidence>